<dbReference type="PANTHER" id="PTHR43280">
    <property type="entry name" value="ARAC-FAMILY TRANSCRIPTIONAL REGULATOR"/>
    <property type="match status" value="1"/>
</dbReference>
<evidence type="ECO:0000256" key="1">
    <source>
        <dbReference type="ARBA" id="ARBA00023015"/>
    </source>
</evidence>
<keyword evidence="6" id="KW-1185">Reference proteome</keyword>
<organism evidence="5 6">
    <name type="scientific">Enterococcus larvae</name>
    <dbReference type="NCBI Taxonomy" id="2794352"/>
    <lineage>
        <taxon>Bacteria</taxon>
        <taxon>Bacillati</taxon>
        <taxon>Bacillota</taxon>
        <taxon>Bacilli</taxon>
        <taxon>Lactobacillales</taxon>
        <taxon>Enterococcaceae</taxon>
        <taxon>Enterococcus</taxon>
    </lineage>
</organism>
<keyword evidence="3" id="KW-0804">Transcription</keyword>
<reference evidence="5 6" key="1">
    <citation type="submission" date="2020-12" db="EMBL/GenBank/DDBJ databases">
        <title>Vagococcus allomyrinae sp. nov. and Enterococcus lavae sp. nov., isolated from the larvae of Allomyrina dichotoma.</title>
        <authorList>
            <person name="Lee S.D."/>
        </authorList>
    </citation>
    <scope>NUCLEOTIDE SEQUENCE [LARGE SCALE GENOMIC DNA]</scope>
    <source>
        <strain evidence="5 6">BWM-S5</strain>
    </source>
</reference>
<keyword evidence="2" id="KW-0238">DNA-binding</keyword>
<dbReference type="Gene3D" id="2.60.120.10">
    <property type="entry name" value="Jelly Rolls"/>
    <property type="match status" value="1"/>
</dbReference>
<dbReference type="InterPro" id="IPR014710">
    <property type="entry name" value="RmlC-like_jellyroll"/>
</dbReference>
<dbReference type="SUPFAM" id="SSF46689">
    <property type="entry name" value="Homeodomain-like"/>
    <property type="match status" value="2"/>
</dbReference>
<protein>
    <submittedName>
        <fullName evidence="5">Helix-turn-helix domain-containing protein</fullName>
    </submittedName>
</protein>
<evidence type="ECO:0000313" key="6">
    <source>
        <dbReference type="Proteomes" id="UP000673375"/>
    </source>
</evidence>
<dbReference type="InterPro" id="IPR018060">
    <property type="entry name" value="HTH_AraC"/>
</dbReference>
<evidence type="ECO:0000313" key="5">
    <source>
        <dbReference type="EMBL" id="MBP1048464.1"/>
    </source>
</evidence>
<accession>A0ABS4CPG6</accession>
<dbReference type="Gene3D" id="1.10.10.60">
    <property type="entry name" value="Homeodomain-like"/>
    <property type="match status" value="2"/>
</dbReference>
<dbReference type="PROSITE" id="PS01124">
    <property type="entry name" value="HTH_ARAC_FAMILY_2"/>
    <property type="match status" value="1"/>
</dbReference>
<evidence type="ECO:0000256" key="2">
    <source>
        <dbReference type="ARBA" id="ARBA00023125"/>
    </source>
</evidence>
<dbReference type="SMART" id="SM00342">
    <property type="entry name" value="HTH_ARAC"/>
    <property type="match status" value="1"/>
</dbReference>
<dbReference type="InterPro" id="IPR037923">
    <property type="entry name" value="HTH-like"/>
</dbReference>
<sequence length="299" mass="35480">MMKESTLLNTSLVNTMLSNDYELFHVKDFVVQEKTLYHYHDFYEIHCTLLGTAEFYLDGKQYHLKPGSVIFIHNLDLHRIVKQDSDVFERVYMFVTPSFLRSHSSKYTNLERCFHPTGTTKSKIIQTDPERLREYLSLIEAPADKKIYGMDLMYKQQFINFLVYLNKLVMSQEKEVQPKAAMENSLIEELMVYVSENLDASLTLEDVAKHFFVSKYYIARTFKSTTGFTFHSYVLKKRLLYAKQLLVTYKNSNEIYVQCGFKSYPHFLKCFKKEFGLTPKEYLKKHQNQEIIFFDHHQS</sequence>
<proteinExistence type="predicted"/>
<comment type="caution">
    <text evidence="5">The sequence shown here is derived from an EMBL/GenBank/DDBJ whole genome shotgun (WGS) entry which is preliminary data.</text>
</comment>
<gene>
    <name evidence="5" type="ORF">I6N96_19460</name>
</gene>
<dbReference type="EMBL" id="JAEDXU010000016">
    <property type="protein sequence ID" value="MBP1048464.1"/>
    <property type="molecule type" value="Genomic_DNA"/>
</dbReference>
<dbReference type="PANTHER" id="PTHR43280:SF34">
    <property type="entry name" value="ARAC-FAMILY TRANSCRIPTIONAL REGULATOR"/>
    <property type="match status" value="1"/>
</dbReference>
<dbReference type="InterPro" id="IPR009057">
    <property type="entry name" value="Homeodomain-like_sf"/>
</dbReference>
<feature type="domain" description="HTH araC/xylS-type" evidence="4">
    <location>
        <begin position="188"/>
        <end position="285"/>
    </location>
</feature>
<evidence type="ECO:0000256" key="3">
    <source>
        <dbReference type="ARBA" id="ARBA00023163"/>
    </source>
</evidence>
<name>A0ABS4CPG6_9ENTE</name>
<dbReference type="Pfam" id="PF12833">
    <property type="entry name" value="HTH_18"/>
    <property type="match status" value="1"/>
</dbReference>
<dbReference type="Proteomes" id="UP000673375">
    <property type="component" value="Unassembled WGS sequence"/>
</dbReference>
<keyword evidence="1" id="KW-0805">Transcription regulation</keyword>
<evidence type="ECO:0000259" key="4">
    <source>
        <dbReference type="PROSITE" id="PS01124"/>
    </source>
</evidence>
<dbReference type="SUPFAM" id="SSF51215">
    <property type="entry name" value="Regulatory protein AraC"/>
    <property type="match status" value="1"/>
</dbReference>
<dbReference type="InterPro" id="IPR003313">
    <property type="entry name" value="AraC-bd"/>
</dbReference>
<dbReference type="Pfam" id="PF02311">
    <property type="entry name" value="AraC_binding"/>
    <property type="match status" value="1"/>
</dbReference>